<reference evidence="2 3" key="1">
    <citation type="journal article" date="2018" name="New Phytol.">
        <title>Phylogenomics of Endogonaceae and evolution of mycorrhizas within Mucoromycota.</title>
        <authorList>
            <person name="Chang Y."/>
            <person name="Desiro A."/>
            <person name="Na H."/>
            <person name="Sandor L."/>
            <person name="Lipzen A."/>
            <person name="Clum A."/>
            <person name="Barry K."/>
            <person name="Grigoriev I.V."/>
            <person name="Martin F.M."/>
            <person name="Stajich J.E."/>
            <person name="Smith M.E."/>
            <person name="Bonito G."/>
            <person name="Spatafora J.W."/>
        </authorList>
    </citation>
    <scope>NUCLEOTIDE SEQUENCE [LARGE SCALE GENOMIC DNA]</scope>
    <source>
        <strain evidence="2 3">GMNB39</strain>
    </source>
</reference>
<evidence type="ECO:0000313" key="3">
    <source>
        <dbReference type="Proteomes" id="UP000268093"/>
    </source>
</evidence>
<dbReference type="Proteomes" id="UP000268093">
    <property type="component" value="Unassembled WGS sequence"/>
</dbReference>
<proteinExistence type="predicted"/>
<name>A0A433D4K9_9FUNG</name>
<comment type="caution">
    <text evidence="2">The sequence shown here is derived from an EMBL/GenBank/DDBJ whole genome shotgun (WGS) entry which is preliminary data.</text>
</comment>
<organism evidence="2 3">
    <name type="scientific">Jimgerdemannia flammicorona</name>
    <dbReference type="NCBI Taxonomy" id="994334"/>
    <lineage>
        <taxon>Eukaryota</taxon>
        <taxon>Fungi</taxon>
        <taxon>Fungi incertae sedis</taxon>
        <taxon>Mucoromycota</taxon>
        <taxon>Mucoromycotina</taxon>
        <taxon>Endogonomycetes</taxon>
        <taxon>Endogonales</taxon>
        <taxon>Endogonaceae</taxon>
        <taxon>Jimgerdemannia</taxon>
    </lineage>
</organism>
<dbReference type="AlphaFoldDB" id="A0A433D4K9"/>
<dbReference type="EMBL" id="RBNI01006798">
    <property type="protein sequence ID" value="RUP45768.1"/>
    <property type="molecule type" value="Genomic_DNA"/>
</dbReference>
<gene>
    <name evidence="2" type="ORF">BC936DRAFT_147759</name>
</gene>
<sequence length="76" mass="7949">MSKRLVPDKFATTIAADTLSPTTTRPTTQAVKLGGTGQPKISTGSSVALPTHASALIVFEGLQPPVKYARRDDLLG</sequence>
<keyword evidence="3" id="KW-1185">Reference proteome</keyword>
<evidence type="ECO:0000313" key="2">
    <source>
        <dbReference type="EMBL" id="RUP45768.1"/>
    </source>
</evidence>
<protein>
    <submittedName>
        <fullName evidence="2">Uncharacterized protein</fullName>
    </submittedName>
</protein>
<evidence type="ECO:0000256" key="1">
    <source>
        <dbReference type="SAM" id="MobiDB-lite"/>
    </source>
</evidence>
<feature type="region of interest" description="Disordered" evidence="1">
    <location>
        <begin position="20"/>
        <end position="40"/>
    </location>
</feature>
<accession>A0A433D4K9</accession>